<dbReference type="AlphaFoldDB" id="A0A1W1BRD4"/>
<dbReference type="CDD" id="cd06530">
    <property type="entry name" value="S26_SPase_I"/>
    <property type="match status" value="1"/>
</dbReference>
<dbReference type="InterPro" id="IPR014139">
    <property type="entry name" value="Peptidase_S26C_TraF"/>
</dbReference>
<accession>A0A1W1BRD4</accession>
<reference evidence="8" key="1">
    <citation type="submission" date="2016-10" db="EMBL/GenBank/DDBJ databases">
        <authorList>
            <person name="de Groot N.N."/>
        </authorList>
    </citation>
    <scope>NUCLEOTIDE SEQUENCE</scope>
</reference>
<evidence type="ECO:0000256" key="6">
    <source>
        <dbReference type="ARBA" id="ARBA00022971"/>
    </source>
</evidence>
<keyword evidence="6" id="KW-0184">Conjugation</keyword>
<gene>
    <name evidence="8" type="ORF">MNB_SM-5-235</name>
</gene>
<proteinExistence type="inferred from homology"/>
<sequence>MLLAIFIFGMKQNQIIFNTTSSFPLGFYKISKSTQYKKGDLVSFCAMPSKMIDRMIEQGYTQKNSLCPHQTPQLLKKIVGLEGDRVEIGRRVYINNNEIKNSKIFMQDRAGNPLTVQLSQTIEKDKFWAMSDYNERSFDSRYFGQVPLKNIIGIAVPIMIWD</sequence>
<dbReference type="PRINTS" id="PR00727">
    <property type="entry name" value="LEADERPTASE"/>
</dbReference>
<name>A0A1W1BRD4_9ZZZZ</name>
<dbReference type="NCBIfam" id="TIGR02771">
    <property type="entry name" value="TraF_Ti"/>
    <property type="match status" value="1"/>
</dbReference>
<protein>
    <submittedName>
        <fullName evidence="8">Conjugal transfer protein TraF</fullName>
    </submittedName>
</protein>
<dbReference type="Pfam" id="PF10502">
    <property type="entry name" value="Peptidase_S26"/>
    <property type="match status" value="1"/>
</dbReference>
<dbReference type="SUPFAM" id="SSF51306">
    <property type="entry name" value="LexA/Signal peptidase"/>
    <property type="match status" value="1"/>
</dbReference>
<evidence type="ECO:0000313" key="8">
    <source>
        <dbReference type="EMBL" id="SFV56011.1"/>
    </source>
</evidence>
<dbReference type="InterPro" id="IPR036286">
    <property type="entry name" value="LexA/Signal_pep-like_sf"/>
</dbReference>
<dbReference type="NCBIfam" id="TIGR02227">
    <property type="entry name" value="sigpep_I_bact"/>
    <property type="match status" value="1"/>
</dbReference>
<dbReference type="GO" id="GO:0004252">
    <property type="term" value="F:serine-type endopeptidase activity"/>
    <property type="evidence" value="ECO:0007669"/>
    <property type="project" value="InterPro"/>
</dbReference>
<evidence type="ECO:0000256" key="1">
    <source>
        <dbReference type="ARBA" id="ARBA00004418"/>
    </source>
</evidence>
<comment type="similarity">
    <text evidence="2">Belongs to the peptidase S26C family.</text>
</comment>
<evidence type="ECO:0000256" key="3">
    <source>
        <dbReference type="ARBA" id="ARBA00009370"/>
    </source>
</evidence>
<dbReference type="PANTHER" id="PTHR43390:SF1">
    <property type="entry name" value="CHLOROPLAST PROCESSING PEPTIDASE"/>
    <property type="match status" value="1"/>
</dbReference>
<dbReference type="EMBL" id="FPHH01000036">
    <property type="protein sequence ID" value="SFV56011.1"/>
    <property type="molecule type" value="Genomic_DNA"/>
</dbReference>
<evidence type="ECO:0000256" key="5">
    <source>
        <dbReference type="ARBA" id="ARBA00022764"/>
    </source>
</evidence>
<dbReference type="Gene3D" id="2.10.109.10">
    <property type="entry name" value="Umud Fragment, subunit A"/>
    <property type="match status" value="1"/>
</dbReference>
<dbReference type="InterPro" id="IPR019533">
    <property type="entry name" value="Peptidase_S26"/>
</dbReference>
<keyword evidence="4" id="KW-0732">Signal</keyword>
<evidence type="ECO:0000256" key="2">
    <source>
        <dbReference type="ARBA" id="ARBA00005849"/>
    </source>
</evidence>
<feature type="domain" description="Peptidase S26" evidence="7">
    <location>
        <begin position="20"/>
        <end position="158"/>
    </location>
</feature>
<dbReference type="PANTHER" id="PTHR43390">
    <property type="entry name" value="SIGNAL PEPTIDASE I"/>
    <property type="match status" value="1"/>
</dbReference>
<keyword evidence="5" id="KW-0574">Periplasm</keyword>
<dbReference type="InterPro" id="IPR000223">
    <property type="entry name" value="Pept_S26A_signal_pept_1"/>
</dbReference>
<dbReference type="GO" id="GO:0016020">
    <property type="term" value="C:membrane"/>
    <property type="evidence" value="ECO:0007669"/>
    <property type="project" value="InterPro"/>
</dbReference>
<dbReference type="GO" id="GO:0006465">
    <property type="term" value="P:signal peptide processing"/>
    <property type="evidence" value="ECO:0007669"/>
    <property type="project" value="InterPro"/>
</dbReference>
<evidence type="ECO:0000259" key="7">
    <source>
        <dbReference type="Pfam" id="PF10502"/>
    </source>
</evidence>
<comment type="similarity">
    <text evidence="3">Belongs to the peptidase S26 family.</text>
</comment>
<dbReference type="GO" id="GO:0042597">
    <property type="term" value="C:periplasmic space"/>
    <property type="evidence" value="ECO:0007669"/>
    <property type="project" value="UniProtKB-SubCell"/>
</dbReference>
<organism evidence="8">
    <name type="scientific">hydrothermal vent metagenome</name>
    <dbReference type="NCBI Taxonomy" id="652676"/>
    <lineage>
        <taxon>unclassified sequences</taxon>
        <taxon>metagenomes</taxon>
        <taxon>ecological metagenomes</taxon>
    </lineage>
</organism>
<evidence type="ECO:0000256" key="4">
    <source>
        <dbReference type="ARBA" id="ARBA00022729"/>
    </source>
</evidence>
<comment type="subcellular location">
    <subcellularLocation>
        <location evidence="1">Periplasm</location>
    </subcellularLocation>
</comment>